<feature type="transmembrane region" description="Helical" evidence="2">
    <location>
        <begin position="6"/>
        <end position="31"/>
    </location>
</feature>
<proteinExistence type="predicted"/>
<evidence type="ECO:0000313" key="4">
    <source>
        <dbReference type="Proteomes" id="UP000004892"/>
    </source>
</evidence>
<dbReference type="Proteomes" id="UP000004892">
    <property type="component" value="Unassembled WGS sequence"/>
</dbReference>
<dbReference type="PATRIC" id="fig|742817.3.peg.802"/>
<reference evidence="3 4" key="1">
    <citation type="submission" date="2012-01" db="EMBL/GenBank/DDBJ databases">
        <title>The Genome Sequence of Odoribacter laneus YIT 12061.</title>
        <authorList>
            <consortium name="The Broad Institute Genome Sequencing Platform"/>
            <person name="Earl A."/>
            <person name="Ward D."/>
            <person name="Feldgarden M."/>
            <person name="Gevers D."/>
            <person name="Morotomi M."/>
            <person name="Young S.K."/>
            <person name="Zeng Q."/>
            <person name="Gargeya S."/>
            <person name="Fitzgerald M."/>
            <person name="Haas B."/>
            <person name="Abouelleil A."/>
            <person name="Alvarado L."/>
            <person name="Arachchi H.M."/>
            <person name="Berlin A."/>
            <person name="Chapman S.B."/>
            <person name="Gearin G."/>
            <person name="Goldberg J."/>
            <person name="Griggs A."/>
            <person name="Gujja S."/>
            <person name="Hansen M."/>
            <person name="Heiman D."/>
            <person name="Howarth C."/>
            <person name="Larimer J."/>
            <person name="Lui A."/>
            <person name="MacDonald P.J.P."/>
            <person name="McCowen C."/>
            <person name="Montmayeur A."/>
            <person name="Murphy C."/>
            <person name="Neiman D."/>
            <person name="Pearson M."/>
            <person name="Priest M."/>
            <person name="Roberts A."/>
            <person name="Saif S."/>
            <person name="Shea T."/>
            <person name="Sisk P."/>
            <person name="Stolte C."/>
            <person name="Sykes S."/>
            <person name="Wortman J."/>
            <person name="Nusbaum C."/>
            <person name="Birren B."/>
        </authorList>
    </citation>
    <scope>NUCLEOTIDE SEQUENCE [LARGE SCALE GENOMIC DNA]</scope>
    <source>
        <strain evidence="3 4">YIT 12061</strain>
    </source>
</reference>
<dbReference type="EMBL" id="ADMC01000008">
    <property type="protein sequence ID" value="EHP49964.1"/>
    <property type="molecule type" value="Genomic_DNA"/>
</dbReference>
<evidence type="ECO:0000313" key="3">
    <source>
        <dbReference type="EMBL" id="EHP49964.1"/>
    </source>
</evidence>
<dbReference type="HOGENOM" id="CLU_1022462_0_0_10"/>
<gene>
    <name evidence="3" type="ORF">HMPREF9449_00750</name>
</gene>
<dbReference type="RefSeq" id="WP_009135898.1">
    <property type="nucleotide sequence ID" value="NZ_JH594596.1"/>
</dbReference>
<comment type="caution">
    <text evidence="3">The sequence shown here is derived from an EMBL/GenBank/DDBJ whole genome shotgun (WGS) entry which is preliminary data.</text>
</comment>
<dbReference type="Gene3D" id="1.20.1480.30">
    <property type="entry name" value="Designed four-helix bundle protein"/>
    <property type="match status" value="1"/>
</dbReference>
<protein>
    <submittedName>
        <fullName evidence="3">Uncharacterized protein</fullName>
    </submittedName>
</protein>
<feature type="coiled-coil region" evidence="1">
    <location>
        <begin position="31"/>
        <end position="137"/>
    </location>
</feature>
<name>H1DER4_9BACT</name>
<sequence>MARKEINVFSVSFLDLLSGALAAVIILYIIVPKMSQEQQEAVEQLEELQQQLQQMDSLMARLENTVPAELYEQIQARLNAMQNTIDQLTEEVQRLQQQLAESESENEDLRQQLEQVRRELEAAREEAQRNRNVSDGKIFGMDAELGIVCVWPENVDVDLYVEDLSTQNVCYYGNKVTLFGNLMEDITSRASAEDDRYELFYQKRVVPGQYRVYVNIYTKSHAPATVEGYVVLFPGRPSQQKIPYGPVYLNTVGQNAAIGVLNVTPTSISLSR</sequence>
<dbReference type="GeneID" id="98068374"/>
<keyword evidence="1" id="KW-0175">Coiled coil</keyword>
<dbReference type="SUPFAM" id="SSF103657">
    <property type="entry name" value="BAR/IMD domain-like"/>
    <property type="match status" value="1"/>
</dbReference>
<keyword evidence="2" id="KW-1133">Transmembrane helix</keyword>
<accession>H1DER4</accession>
<evidence type="ECO:0000256" key="2">
    <source>
        <dbReference type="SAM" id="Phobius"/>
    </source>
</evidence>
<dbReference type="STRING" id="742817.HMPREF9449_00750"/>
<keyword evidence="2" id="KW-0812">Transmembrane</keyword>
<keyword evidence="2" id="KW-0472">Membrane</keyword>
<evidence type="ECO:0000256" key="1">
    <source>
        <dbReference type="SAM" id="Coils"/>
    </source>
</evidence>
<keyword evidence="4" id="KW-1185">Reference proteome</keyword>
<dbReference type="InterPro" id="IPR027267">
    <property type="entry name" value="AH/BAR_dom_sf"/>
</dbReference>
<organism evidence="3 4">
    <name type="scientific">Odoribacter laneus YIT 12061</name>
    <dbReference type="NCBI Taxonomy" id="742817"/>
    <lineage>
        <taxon>Bacteria</taxon>
        <taxon>Pseudomonadati</taxon>
        <taxon>Bacteroidota</taxon>
        <taxon>Bacteroidia</taxon>
        <taxon>Bacteroidales</taxon>
        <taxon>Odoribacteraceae</taxon>
        <taxon>Odoribacter</taxon>
    </lineage>
</organism>
<dbReference type="AlphaFoldDB" id="H1DER4"/>